<dbReference type="Pfam" id="PF00013">
    <property type="entry name" value="KH_1"/>
    <property type="match status" value="1"/>
</dbReference>
<sequence>MKDRRLKPRIIGTGGSTVQGIEKDTGCPLKLEDNLTAGNGSFFVQILGSNRVMVGKAVDAVKRLLDDVQDDQKPLNARKSHGSHNHSSDSLARSHMQHIASQQTQYEPNMQPYAG</sequence>
<dbReference type="EMBL" id="JABFUD020000010">
    <property type="protein sequence ID" value="KAI5074820.1"/>
    <property type="molecule type" value="Genomic_DNA"/>
</dbReference>
<dbReference type="SUPFAM" id="SSF54791">
    <property type="entry name" value="Eukaryotic type KH-domain (KH-domain type I)"/>
    <property type="match status" value="1"/>
</dbReference>
<proteinExistence type="predicted"/>
<dbReference type="PANTHER" id="PTHR34210:SF3">
    <property type="entry name" value="CCHC-TYPE DOMAIN-CONTAINING PROTEIN"/>
    <property type="match status" value="1"/>
</dbReference>
<name>A0A9D4UV69_ADICA</name>
<evidence type="ECO:0000259" key="3">
    <source>
        <dbReference type="Pfam" id="PF00013"/>
    </source>
</evidence>
<keyword evidence="5" id="KW-1185">Reference proteome</keyword>
<dbReference type="InterPro" id="IPR036612">
    <property type="entry name" value="KH_dom_type_1_sf"/>
</dbReference>
<dbReference type="PROSITE" id="PS50084">
    <property type="entry name" value="KH_TYPE_1"/>
    <property type="match status" value="1"/>
</dbReference>
<dbReference type="OrthoDB" id="2020539at2759"/>
<gene>
    <name evidence="4" type="ORF">GOP47_0010781</name>
</gene>
<feature type="region of interest" description="Disordered" evidence="2">
    <location>
        <begin position="71"/>
        <end position="115"/>
    </location>
</feature>
<feature type="domain" description="K Homology" evidence="3">
    <location>
        <begin position="5"/>
        <end position="61"/>
    </location>
</feature>
<dbReference type="Proteomes" id="UP000886520">
    <property type="component" value="Chromosome 10"/>
</dbReference>
<comment type="caution">
    <text evidence="4">The sequence shown here is derived from an EMBL/GenBank/DDBJ whole genome shotgun (WGS) entry which is preliminary data.</text>
</comment>
<dbReference type="Gene3D" id="3.30.1370.10">
    <property type="entry name" value="K Homology domain, type 1"/>
    <property type="match status" value="1"/>
</dbReference>
<dbReference type="InterPro" id="IPR004088">
    <property type="entry name" value="KH_dom_type_1"/>
</dbReference>
<feature type="compositionally biased region" description="Polar residues" evidence="2">
    <location>
        <begin position="99"/>
        <end position="108"/>
    </location>
</feature>
<accession>A0A9D4UV69</accession>
<protein>
    <recommendedName>
        <fullName evidence="3">K Homology domain-containing protein</fullName>
    </recommendedName>
</protein>
<keyword evidence="1" id="KW-0694">RNA-binding</keyword>
<dbReference type="AlphaFoldDB" id="A0A9D4UV69"/>
<dbReference type="GO" id="GO:0003723">
    <property type="term" value="F:RNA binding"/>
    <property type="evidence" value="ECO:0007669"/>
    <property type="project" value="UniProtKB-UniRule"/>
</dbReference>
<organism evidence="4 5">
    <name type="scientific">Adiantum capillus-veneris</name>
    <name type="common">Maidenhair fern</name>
    <dbReference type="NCBI Taxonomy" id="13818"/>
    <lineage>
        <taxon>Eukaryota</taxon>
        <taxon>Viridiplantae</taxon>
        <taxon>Streptophyta</taxon>
        <taxon>Embryophyta</taxon>
        <taxon>Tracheophyta</taxon>
        <taxon>Polypodiopsida</taxon>
        <taxon>Polypodiidae</taxon>
        <taxon>Polypodiales</taxon>
        <taxon>Pteridineae</taxon>
        <taxon>Pteridaceae</taxon>
        <taxon>Vittarioideae</taxon>
        <taxon>Adiantum</taxon>
    </lineage>
</organism>
<reference evidence="4" key="1">
    <citation type="submission" date="2021-01" db="EMBL/GenBank/DDBJ databases">
        <title>Adiantum capillus-veneris genome.</title>
        <authorList>
            <person name="Fang Y."/>
            <person name="Liao Q."/>
        </authorList>
    </citation>
    <scope>NUCLEOTIDE SEQUENCE</scope>
    <source>
        <strain evidence="4">H3</strain>
        <tissue evidence="4">Leaf</tissue>
    </source>
</reference>
<evidence type="ECO:0000256" key="1">
    <source>
        <dbReference type="PROSITE-ProRule" id="PRU00117"/>
    </source>
</evidence>
<evidence type="ECO:0000313" key="4">
    <source>
        <dbReference type="EMBL" id="KAI5074820.1"/>
    </source>
</evidence>
<dbReference type="PANTHER" id="PTHR34210">
    <property type="entry name" value="OS01G0252900 PROTEIN"/>
    <property type="match status" value="1"/>
</dbReference>
<evidence type="ECO:0000256" key="2">
    <source>
        <dbReference type="SAM" id="MobiDB-lite"/>
    </source>
</evidence>
<evidence type="ECO:0000313" key="5">
    <source>
        <dbReference type="Proteomes" id="UP000886520"/>
    </source>
</evidence>